<evidence type="ECO:0000313" key="2">
    <source>
        <dbReference type="Proteomes" id="UP000701853"/>
    </source>
</evidence>
<comment type="caution">
    <text evidence="1">The sequence shown here is derived from an EMBL/GenBank/DDBJ whole genome shotgun (WGS) entry which is preliminary data.</text>
</comment>
<dbReference type="Gene3D" id="3.30.428.10">
    <property type="entry name" value="HIT-like"/>
    <property type="match status" value="1"/>
</dbReference>
<dbReference type="PANTHER" id="PTHR23089">
    <property type="entry name" value="HISTIDINE TRIAD HIT PROTEIN"/>
    <property type="match status" value="1"/>
</dbReference>
<organism evidence="1 2">
    <name type="scientific">Gossypium anomalum</name>
    <dbReference type="NCBI Taxonomy" id="47600"/>
    <lineage>
        <taxon>Eukaryota</taxon>
        <taxon>Viridiplantae</taxon>
        <taxon>Streptophyta</taxon>
        <taxon>Embryophyta</taxon>
        <taxon>Tracheophyta</taxon>
        <taxon>Spermatophyta</taxon>
        <taxon>Magnoliopsida</taxon>
        <taxon>eudicotyledons</taxon>
        <taxon>Gunneridae</taxon>
        <taxon>Pentapetalae</taxon>
        <taxon>rosids</taxon>
        <taxon>malvids</taxon>
        <taxon>Malvales</taxon>
        <taxon>Malvaceae</taxon>
        <taxon>Malvoideae</taxon>
        <taxon>Gossypium</taxon>
    </lineage>
</organism>
<dbReference type="SUPFAM" id="SSF54197">
    <property type="entry name" value="HIT-like"/>
    <property type="match status" value="1"/>
</dbReference>
<proteinExistence type="predicted"/>
<dbReference type="Gene3D" id="1.10.1410.10">
    <property type="match status" value="1"/>
</dbReference>
<accession>A0A8J5ZGF4</accession>
<dbReference type="InterPro" id="IPR036265">
    <property type="entry name" value="HIT-like_sf"/>
</dbReference>
<dbReference type="PRINTS" id="PR00332">
    <property type="entry name" value="HISTRIAD"/>
</dbReference>
<keyword evidence="2" id="KW-1185">Reference proteome</keyword>
<dbReference type="InterPro" id="IPR001310">
    <property type="entry name" value="Histidine_triad_HIT"/>
</dbReference>
<dbReference type="EMBL" id="JAHUZN010000002">
    <property type="protein sequence ID" value="KAG8501403.1"/>
    <property type="molecule type" value="Genomic_DNA"/>
</dbReference>
<dbReference type="Proteomes" id="UP000701853">
    <property type="component" value="Chromosome 2"/>
</dbReference>
<dbReference type="OrthoDB" id="672793at2759"/>
<protein>
    <recommendedName>
        <fullName evidence="3">HIT domain-containing protein</fullName>
    </recommendedName>
</protein>
<sequence>MILNNHIPATFAVEAFACFQAVQMGLDLGFPKVEIEGDALKVLCPSHIFSSEGCCFVSFKSMAAFTSFSLLRNYATTGRIVAIVRASPRLSSSPTSINFLTPNHSRRYLCRVSPTQDEEAAAKAAAINADSGAPTIFDKIIAKEILSTIVYEDDKVSAFKDISPQAPVHVLVIPKFRDRLTQLGKAEQRHGEILGQLLLLDAPLLKLSYPSSLASKGEKDWTRRIGNDRHLIYIEDLFVVSHDLGRVVDKFSIKVLREEFERAADIMQYDPNPWITLFEPYIPG</sequence>
<dbReference type="Pfam" id="PF11969">
    <property type="entry name" value="DcpS_C"/>
    <property type="match status" value="1"/>
</dbReference>
<dbReference type="SUPFAM" id="SSF81631">
    <property type="entry name" value="PAP/OAS1 substrate-binding domain"/>
    <property type="match status" value="1"/>
</dbReference>
<dbReference type="AlphaFoldDB" id="A0A8J5ZGF4"/>
<evidence type="ECO:0000313" key="1">
    <source>
        <dbReference type="EMBL" id="KAG8501403.1"/>
    </source>
</evidence>
<reference evidence="1 2" key="1">
    <citation type="journal article" date="2021" name="bioRxiv">
        <title>The Gossypium anomalum genome as a resource for cotton improvement and evolutionary analysis of hybrid incompatibility.</title>
        <authorList>
            <person name="Grover C.E."/>
            <person name="Yuan D."/>
            <person name="Arick M.A."/>
            <person name="Miller E.R."/>
            <person name="Hu G."/>
            <person name="Peterson D.G."/>
            <person name="Wendel J.F."/>
            <person name="Udall J.A."/>
        </authorList>
    </citation>
    <scope>NUCLEOTIDE SEQUENCE [LARGE SCALE GENOMIC DNA]</scope>
    <source>
        <strain evidence="1">JFW-Udall</strain>
        <tissue evidence="1">Leaf</tissue>
    </source>
</reference>
<gene>
    <name evidence="1" type="ORF">CXB51_003551</name>
</gene>
<name>A0A8J5ZGF4_9ROSI</name>
<evidence type="ECO:0008006" key="3">
    <source>
        <dbReference type="Google" id="ProtNLM"/>
    </source>
</evidence>